<feature type="compositionally biased region" description="Basic and acidic residues" evidence="1">
    <location>
        <begin position="27"/>
        <end position="36"/>
    </location>
</feature>
<sequence length="109" mass="12088">MKDTIESMVRAGKKAPPEIIKEARRVAREARKHPESYDPECPPSSPQALAEFAAQARELRKRKASPVVSIRVKPEALEKYRALGKGYTGTMGDVLNYVADNPEILAKVL</sequence>
<organism evidence="2 3">
    <name type="scientific">Leadbettera azotonutricia (strain ATCC BAA-888 / DSM 13862 / ZAS-9)</name>
    <name type="common">Treponema azotonutricium</name>
    <dbReference type="NCBI Taxonomy" id="545695"/>
    <lineage>
        <taxon>Bacteria</taxon>
        <taxon>Pseudomonadati</taxon>
        <taxon>Spirochaetota</taxon>
        <taxon>Spirochaetia</taxon>
        <taxon>Spirochaetales</taxon>
        <taxon>Breznakiellaceae</taxon>
        <taxon>Leadbettera</taxon>
    </lineage>
</organism>
<evidence type="ECO:0000313" key="3">
    <source>
        <dbReference type="Proteomes" id="UP000009222"/>
    </source>
</evidence>
<dbReference type="EMBL" id="CP001841">
    <property type="protein sequence ID" value="AEF81210.1"/>
    <property type="molecule type" value="Genomic_DNA"/>
</dbReference>
<dbReference type="STRING" id="545695.TREAZ_2427"/>
<evidence type="ECO:0000256" key="1">
    <source>
        <dbReference type="SAM" id="MobiDB-lite"/>
    </source>
</evidence>
<dbReference type="Proteomes" id="UP000009222">
    <property type="component" value="Chromosome"/>
</dbReference>
<proteinExistence type="predicted"/>
<dbReference type="Pfam" id="PF14384">
    <property type="entry name" value="BrnA_antitoxin"/>
    <property type="match status" value="1"/>
</dbReference>
<reference evidence="3" key="1">
    <citation type="submission" date="2009-12" db="EMBL/GenBank/DDBJ databases">
        <title>Complete sequence of Treponema azotonutricium strain ZAS-9.</title>
        <authorList>
            <person name="Tetu S.G."/>
            <person name="Matson E."/>
            <person name="Ren Q."/>
            <person name="Seshadri R."/>
            <person name="Elbourne L."/>
            <person name="Hassan K.A."/>
            <person name="Durkin A."/>
            <person name="Radune D."/>
            <person name="Mohamoud Y."/>
            <person name="Shay R."/>
            <person name="Jin S."/>
            <person name="Zhang X."/>
            <person name="Lucey K."/>
            <person name="Ballor N.R."/>
            <person name="Ottesen E."/>
            <person name="Rosenthal R."/>
            <person name="Allen A."/>
            <person name="Leadbetter J.R."/>
            <person name="Paulsen I.T."/>
        </authorList>
    </citation>
    <scope>NUCLEOTIDE SEQUENCE [LARGE SCALE GENOMIC DNA]</scope>
    <source>
        <strain evidence="3">ATCC BAA-888 / DSM 13862 / ZAS-9</strain>
    </source>
</reference>
<dbReference type="KEGG" id="taz:TREAZ_2427"/>
<reference evidence="2 3" key="2">
    <citation type="journal article" date="2011" name="ISME J.">
        <title>RNA-seq reveals cooperative metabolic interactions between two termite-gut spirochete species in co-culture.</title>
        <authorList>
            <person name="Rosenthal A.Z."/>
            <person name="Matson E.G."/>
            <person name="Eldar A."/>
            <person name="Leadbetter J.R."/>
        </authorList>
    </citation>
    <scope>NUCLEOTIDE SEQUENCE [LARGE SCALE GENOMIC DNA]</scope>
    <source>
        <strain evidence="3">ATCC BAA-888 / DSM 13862 / ZAS-9</strain>
    </source>
</reference>
<feature type="region of interest" description="Disordered" evidence="1">
    <location>
        <begin position="27"/>
        <end position="46"/>
    </location>
</feature>
<gene>
    <name evidence="2" type="ordered locus">TREAZ_2427</name>
</gene>
<dbReference type="RefSeq" id="WP_015713091.1">
    <property type="nucleotide sequence ID" value="NC_015577.1"/>
</dbReference>
<dbReference type="HOGENOM" id="CLU_174115_0_0_12"/>
<dbReference type="InParanoid" id="F5YFU0"/>
<dbReference type="OrthoDB" id="362570at2"/>
<name>F5YFU0_LEAAZ</name>
<dbReference type="AlphaFoldDB" id="F5YFU0"/>
<accession>F5YFU0</accession>
<keyword evidence="3" id="KW-1185">Reference proteome</keyword>
<dbReference type="InterPro" id="IPR025528">
    <property type="entry name" value="BrnA_antitoxin"/>
</dbReference>
<evidence type="ECO:0000313" key="2">
    <source>
        <dbReference type="EMBL" id="AEF81210.1"/>
    </source>
</evidence>
<protein>
    <submittedName>
        <fullName evidence="2">Uncharacterized protein</fullName>
    </submittedName>
</protein>